<name>A0A1H8NL44_9FIRM</name>
<dbReference type="OrthoDB" id="1683407at2"/>
<evidence type="ECO:0000313" key="2">
    <source>
        <dbReference type="Proteomes" id="UP000198847"/>
    </source>
</evidence>
<protein>
    <submittedName>
        <fullName evidence="1">Uncharacterized protein</fullName>
    </submittedName>
</protein>
<dbReference type="Proteomes" id="UP000198847">
    <property type="component" value="Unassembled WGS sequence"/>
</dbReference>
<reference evidence="1 2" key="1">
    <citation type="submission" date="2016-10" db="EMBL/GenBank/DDBJ databases">
        <authorList>
            <person name="de Groot N.N."/>
        </authorList>
    </citation>
    <scope>NUCLEOTIDE SEQUENCE [LARGE SCALE GENOMIC DNA]</scope>
    <source>
        <strain evidence="1 2">DSM 13305</strain>
    </source>
</reference>
<dbReference type="RefSeq" id="WP_091743470.1">
    <property type="nucleotide sequence ID" value="NZ_FODY01000001.1"/>
</dbReference>
<sequence length="200" mass="21759">MGFLHEIRNLEFIKDLEREINTDVLLFGIDGFTYYGNLQAIEDCRIAFLTPAITAESNEVEILTPGGEIREVTFLRVDLWSIIAKGSGIVNDPFNNTGSGNALNVNGVIGLGQRDGEEQRQDGHDLVCQLRRMVGDTVVLTTLGGFLFEGTLGAVDNCLALLTVNSIFVPGTDQCISNRDVRSVLVNLESLTSISTVCCC</sequence>
<dbReference type="EMBL" id="FODY01000001">
    <property type="protein sequence ID" value="SEO30272.1"/>
    <property type="molecule type" value="Genomic_DNA"/>
</dbReference>
<evidence type="ECO:0000313" key="1">
    <source>
        <dbReference type="EMBL" id="SEO30272.1"/>
    </source>
</evidence>
<keyword evidence="2" id="KW-1185">Reference proteome</keyword>
<organism evidence="1 2">
    <name type="scientific">Propionispora vibrioides</name>
    <dbReference type="NCBI Taxonomy" id="112903"/>
    <lineage>
        <taxon>Bacteria</taxon>
        <taxon>Bacillati</taxon>
        <taxon>Bacillota</taxon>
        <taxon>Negativicutes</taxon>
        <taxon>Selenomonadales</taxon>
        <taxon>Sporomusaceae</taxon>
        <taxon>Propionispora</taxon>
    </lineage>
</organism>
<dbReference type="AlphaFoldDB" id="A0A1H8NL44"/>
<gene>
    <name evidence="1" type="ORF">SAMN04490178_101142</name>
</gene>
<accession>A0A1H8NL44</accession>
<proteinExistence type="predicted"/>